<gene>
    <name evidence="1" type="ORF">OSC50_16645</name>
</gene>
<keyword evidence="2" id="KW-1185">Reference proteome</keyword>
<proteinExistence type="predicted"/>
<sequence length="50" mass="5421">MALENPTAAGDVSDCVFKSIDKLAQFPSMGRKGQVKRTREWAVPMGVSIP</sequence>
<reference evidence="1" key="1">
    <citation type="submission" date="2022-11" db="EMBL/GenBank/DDBJ databases">
        <title>Taxonomic description of a new Pseudomonas species.</title>
        <authorList>
            <person name="Tambong J.T."/>
        </authorList>
    </citation>
    <scope>NUCLEOTIDE SEQUENCE</scope>
    <source>
        <strain evidence="1">S1Bt42</strain>
    </source>
</reference>
<dbReference type="Proteomes" id="UP001164116">
    <property type="component" value="Chromosome"/>
</dbReference>
<name>A0ABY6QR62_9PSED</name>
<evidence type="ECO:0000313" key="2">
    <source>
        <dbReference type="Proteomes" id="UP001164116"/>
    </source>
</evidence>
<organism evidence="1 2">
    <name type="scientific">Pseudomonas quebecensis</name>
    <dbReference type="NCBI Taxonomy" id="2995174"/>
    <lineage>
        <taxon>Bacteria</taxon>
        <taxon>Pseudomonadati</taxon>
        <taxon>Pseudomonadota</taxon>
        <taxon>Gammaproteobacteria</taxon>
        <taxon>Pseudomonadales</taxon>
        <taxon>Pseudomonadaceae</taxon>
        <taxon>Pseudomonas</taxon>
    </lineage>
</organism>
<dbReference type="EMBL" id="CP112866">
    <property type="protein sequence ID" value="UZW21356.1"/>
    <property type="molecule type" value="Genomic_DNA"/>
</dbReference>
<dbReference type="RefSeq" id="WP_266249697.1">
    <property type="nucleotide sequence ID" value="NZ_CP112866.1"/>
</dbReference>
<accession>A0ABY6QR62</accession>
<protein>
    <submittedName>
        <fullName evidence="1">Type II toxin-antitoxin system RelE/ParE family toxin</fullName>
    </submittedName>
</protein>
<evidence type="ECO:0000313" key="1">
    <source>
        <dbReference type="EMBL" id="UZW21356.1"/>
    </source>
</evidence>